<protein>
    <recommendedName>
        <fullName evidence="1">non-specific serine/threonine protein kinase</fullName>
        <ecNumber evidence="1">2.7.11.1</ecNumber>
    </recommendedName>
</protein>
<evidence type="ECO:0000256" key="2">
    <source>
        <dbReference type="ARBA" id="ARBA00022527"/>
    </source>
</evidence>
<evidence type="ECO:0000256" key="1">
    <source>
        <dbReference type="ARBA" id="ARBA00012513"/>
    </source>
</evidence>
<dbReference type="PANTHER" id="PTHR47634:SF9">
    <property type="entry name" value="PROTEIN KINASE DOMAIN-CONTAINING PROTEIN-RELATED"/>
    <property type="match status" value="1"/>
</dbReference>
<dbReference type="Gene3D" id="1.10.510.10">
    <property type="entry name" value="Transferase(Phosphotransferase) domain 1"/>
    <property type="match status" value="1"/>
</dbReference>
<dbReference type="PROSITE" id="PS00108">
    <property type="entry name" value="PROTEIN_KINASE_ST"/>
    <property type="match status" value="1"/>
</dbReference>
<evidence type="ECO:0000256" key="8">
    <source>
        <dbReference type="ARBA" id="ARBA00048679"/>
    </source>
</evidence>
<comment type="catalytic activity">
    <reaction evidence="7">
        <text>L-threonyl-[protein] + ATP = O-phospho-L-threonyl-[protein] + ADP + H(+)</text>
        <dbReference type="Rhea" id="RHEA:46608"/>
        <dbReference type="Rhea" id="RHEA-COMP:11060"/>
        <dbReference type="Rhea" id="RHEA-COMP:11605"/>
        <dbReference type="ChEBI" id="CHEBI:15378"/>
        <dbReference type="ChEBI" id="CHEBI:30013"/>
        <dbReference type="ChEBI" id="CHEBI:30616"/>
        <dbReference type="ChEBI" id="CHEBI:61977"/>
        <dbReference type="ChEBI" id="CHEBI:456216"/>
        <dbReference type="EC" id="2.7.11.1"/>
    </reaction>
</comment>
<dbReference type="Pfam" id="PF00069">
    <property type="entry name" value="Pkinase"/>
    <property type="match status" value="2"/>
</dbReference>
<name>A0ABR2X5G7_9PEZI</name>
<evidence type="ECO:0000256" key="9">
    <source>
        <dbReference type="PROSITE-ProRule" id="PRU10141"/>
    </source>
</evidence>
<evidence type="ECO:0000256" key="5">
    <source>
        <dbReference type="ARBA" id="ARBA00022777"/>
    </source>
</evidence>
<feature type="transmembrane region" description="Helical" evidence="10">
    <location>
        <begin position="488"/>
        <end position="505"/>
    </location>
</feature>
<evidence type="ECO:0000313" key="12">
    <source>
        <dbReference type="EMBL" id="KAK9769013.1"/>
    </source>
</evidence>
<evidence type="ECO:0000256" key="7">
    <source>
        <dbReference type="ARBA" id="ARBA00047899"/>
    </source>
</evidence>
<dbReference type="PROSITE" id="PS50011">
    <property type="entry name" value="PROTEIN_KINASE_DOM"/>
    <property type="match status" value="1"/>
</dbReference>
<evidence type="ECO:0000259" key="11">
    <source>
        <dbReference type="PROSITE" id="PS50011"/>
    </source>
</evidence>
<feature type="domain" description="Protein kinase" evidence="11">
    <location>
        <begin position="47"/>
        <end position="442"/>
    </location>
</feature>
<evidence type="ECO:0000313" key="13">
    <source>
        <dbReference type="Proteomes" id="UP001465668"/>
    </source>
</evidence>
<evidence type="ECO:0000256" key="6">
    <source>
        <dbReference type="ARBA" id="ARBA00022840"/>
    </source>
</evidence>
<sequence length="545" mass="59444">MDSHSTQVLQEYTYDSTFAEYGTEDPSRYNKGGFHPVHLGDILDDRFEVTHKLGNGGFGTVWLCWDRNVATWRALKIFAASHSLSDGDAKIFKHLGTTSSNEDLEAHHIAVPLDGFWIDGPNGRHLCFVMPILGPSVDNWRVSLKHTATDTAARSRAVCRQIAEATCFLHSKGVCHNDLKPKNILMEIDQDALGKLSKEAILETLGEPDEIEIETVSGADPRPIAPEYCVAPTSFYKFKDLITDNIMVIDFGESFVIDSPKEGSGIPAPYAAPEVLFGKSPSIKSDIWSLACTLYQVRTDELLLVEGAFSGAGFSQVIQAIEVLLGPLPDEYRAVWDNKRYKPPFATKPKEKGGPATCSLSQLRGLQDELMSEKGYADVLSGKVGQQRATTVGHQDGTETITSEWTYSREESLNLGELLQKMLRYSPSERLSAADVCSHPWISGVAESKTSAAAKILTTTAMPVRGWISAGSQRLWHMARGLLPGSRVALLVCLVIVPALVGIGLKQAWGFSHGSQVHHLHFTGHGQNLQSGLQCSCNKAPGIGA</sequence>
<dbReference type="EMBL" id="JARVKM010000251">
    <property type="protein sequence ID" value="KAK9769013.1"/>
    <property type="molecule type" value="Genomic_DNA"/>
</dbReference>
<keyword evidence="6 9" id="KW-0067">ATP-binding</keyword>
<keyword evidence="5" id="KW-0418">Kinase</keyword>
<keyword evidence="10" id="KW-1133">Transmembrane helix</keyword>
<proteinExistence type="predicted"/>
<dbReference type="PROSITE" id="PS00107">
    <property type="entry name" value="PROTEIN_KINASE_ATP"/>
    <property type="match status" value="1"/>
</dbReference>
<dbReference type="SMART" id="SM00220">
    <property type="entry name" value="S_TKc"/>
    <property type="match status" value="1"/>
</dbReference>
<dbReference type="InterPro" id="IPR011009">
    <property type="entry name" value="Kinase-like_dom_sf"/>
</dbReference>
<evidence type="ECO:0000256" key="4">
    <source>
        <dbReference type="ARBA" id="ARBA00022741"/>
    </source>
</evidence>
<evidence type="ECO:0000256" key="10">
    <source>
        <dbReference type="SAM" id="Phobius"/>
    </source>
</evidence>
<feature type="binding site" evidence="9">
    <location>
        <position position="76"/>
    </location>
    <ligand>
        <name>ATP</name>
        <dbReference type="ChEBI" id="CHEBI:30616"/>
    </ligand>
</feature>
<comment type="catalytic activity">
    <reaction evidence="8">
        <text>L-seryl-[protein] + ATP = O-phospho-L-seryl-[protein] + ADP + H(+)</text>
        <dbReference type="Rhea" id="RHEA:17989"/>
        <dbReference type="Rhea" id="RHEA-COMP:9863"/>
        <dbReference type="Rhea" id="RHEA-COMP:11604"/>
        <dbReference type="ChEBI" id="CHEBI:15378"/>
        <dbReference type="ChEBI" id="CHEBI:29999"/>
        <dbReference type="ChEBI" id="CHEBI:30616"/>
        <dbReference type="ChEBI" id="CHEBI:83421"/>
        <dbReference type="ChEBI" id="CHEBI:456216"/>
        <dbReference type="EC" id="2.7.11.1"/>
    </reaction>
</comment>
<keyword evidence="13" id="KW-1185">Reference proteome</keyword>
<comment type="caution">
    <text evidence="12">The sequence shown here is derived from an EMBL/GenBank/DDBJ whole genome shotgun (WGS) entry which is preliminary data.</text>
</comment>
<gene>
    <name evidence="12" type="ORF">SCAR479_02257</name>
</gene>
<dbReference type="InterPro" id="IPR000719">
    <property type="entry name" value="Prot_kinase_dom"/>
</dbReference>
<keyword evidence="2" id="KW-0723">Serine/threonine-protein kinase</keyword>
<dbReference type="InterPro" id="IPR051334">
    <property type="entry name" value="SRPK"/>
</dbReference>
<dbReference type="PANTHER" id="PTHR47634">
    <property type="entry name" value="PROTEIN KINASE DOMAIN-CONTAINING PROTEIN-RELATED"/>
    <property type="match status" value="1"/>
</dbReference>
<organism evidence="12 13">
    <name type="scientific">Seiridium cardinale</name>
    <dbReference type="NCBI Taxonomy" id="138064"/>
    <lineage>
        <taxon>Eukaryota</taxon>
        <taxon>Fungi</taxon>
        <taxon>Dikarya</taxon>
        <taxon>Ascomycota</taxon>
        <taxon>Pezizomycotina</taxon>
        <taxon>Sordariomycetes</taxon>
        <taxon>Xylariomycetidae</taxon>
        <taxon>Amphisphaeriales</taxon>
        <taxon>Sporocadaceae</taxon>
        <taxon>Seiridium</taxon>
    </lineage>
</organism>
<keyword evidence="10" id="KW-0812">Transmembrane</keyword>
<accession>A0ABR2X5G7</accession>
<keyword evidence="3" id="KW-0808">Transferase</keyword>
<dbReference type="Proteomes" id="UP001465668">
    <property type="component" value="Unassembled WGS sequence"/>
</dbReference>
<dbReference type="InterPro" id="IPR008271">
    <property type="entry name" value="Ser/Thr_kinase_AS"/>
</dbReference>
<dbReference type="Gene3D" id="3.30.200.20">
    <property type="entry name" value="Phosphorylase Kinase, domain 1"/>
    <property type="match status" value="1"/>
</dbReference>
<reference evidence="12 13" key="1">
    <citation type="submission" date="2024-02" db="EMBL/GenBank/DDBJ databases">
        <title>First draft genome assembly of two strains of Seiridium cardinale.</title>
        <authorList>
            <person name="Emiliani G."/>
            <person name="Scali E."/>
        </authorList>
    </citation>
    <scope>NUCLEOTIDE SEQUENCE [LARGE SCALE GENOMIC DNA]</scope>
    <source>
        <strain evidence="12 13">BM-138-000479</strain>
    </source>
</reference>
<evidence type="ECO:0000256" key="3">
    <source>
        <dbReference type="ARBA" id="ARBA00022679"/>
    </source>
</evidence>
<dbReference type="EC" id="2.7.11.1" evidence="1"/>
<keyword evidence="10" id="KW-0472">Membrane</keyword>
<dbReference type="SUPFAM" id="SSF56112">
    <property type="entry name" value="Protein kinase-like (PK-like)"/>
    <property type="match status" value="1"/>
</dbReference>
<dbReference type="InterPro" id="IPR017441">
    <property type="entry name" value="Protein_kinase_ATP_BS"/>
</dbReference>
<keyword evidence="4 9" id="KW-0547">Nucleotide-binding</keyword>